<organism evidence="2 3">
    <name type="scientific">Algoriphagus locisalis</name>
    <dbReference type="NCBI Taxonomy" id="305507"/>
    <lineage>
        <taxon>Bacteria</taxon>
        <taxon>Pseudomonadati</taxon>
        <taxon>Bacteroidota</taxon>
        <taxon>Cytophagia</taxon>
        <taxon>Cytophagales</taxon>
        <taxon>Cyclobacteriaceae</taxon>
        <taxon>Algoriphagus</taxon>
    </lineage>
</organism>
<dbReference type="AlphaFoldDB" id="A0A1I7BT27"/>
<evidence type="ECO:0000313" key="2">
    <source>
        <dbReference type="EMBL" id="SFT90231.1"/>
    </source>
</evidence>
<keyword evidence="3" id="KW-1185">Reference proteome</keyword>
<gene>
    <name evidence="2" type="ORF">SAMN04489724_2671</name>
</gene>
<sequence length="289" mass="31586">MKMPLGIIILFFSFSCVNAQEETIASFGEGVPIATLKDNGLDEISGLAVSRVLPGVMYVHNDSGGEAAVYLLDTLGNNLGTIEFLDTQNRDWEDIAVGPGEDSKSYIYVGEIGDNNAVHDEVVVYRVPEPNDSNSTIGIVPQKTVLKYPGGARDAESLMVDPISGDIFIVSKRDSVNTLYRLPAEKFGTLEVELEELIKLPFTSATGADISADGSQILVKNYLAIYYWRRNEGESIAQAMGRAPLELPYSPEPQGEAIGFGPDGRVFYTLSEKRFDVDPVLYKYTAKKP</sequence>
<dbReference type="SUPFAM" id="SSF101898">
    <property type="entry name" value="NHL repeat"/>
    <property type="match status" value="1"/>
</dbReference>
<protein>
    <submittedName>
        <fullName evidence="2">Uncharacterized protein</fullName>
    </submittedName>
</protein>
<proteinExistence type="predicted"/>
<accession>A0A1I7BT27</accession>
<dbReference type="EMBL" id="FPBF01000003">
    <property type="protein sequence ID" value="SFT90231.1"/>
    <property type="molecule type" value="Genomic_DNA"/>
</dbReference>
<evidence type="ECO:0000256" key="1">
    <source>
        <dbReference type="SAM" id="SignalP"/>
    </source>
</evidence>
<reference evidence="3" key="1">
    <citation type="submission" date="2016-10" db="EMBL/GenBank/DDBJ databases">
        <authorList>
            <person name="Varghese N."/>
            <person name="Submissions S."/>
        </authorList>
    </citation>
    <scope>NUCLEOTIDE SEQUENCE [LARGE SCALE GENOMIC DNA]</scope>
    <source>
        <strain evidence="3">DSM 23445</strain>
    </source>
</reference>
<keyword evidence="1" id="KW-0732">Signal</keyword>
<feature type="chain" id="PRO_5011757223" evidence="1">
    <location>
        <begin position="20"/>
        <end position="289"/>
    </location>
</feature>
<name>A0A1I7BT27_9BACT</name>
<dbReference type="STRING" id="305507.SAMN04489724_2671"/>
<evidence type="ECO:0000313" key="3">
    <source>
        <dbReference type="Proteomes" id="UP000199673"/>
    </source>
</evidence>
<dbReference type="Proteomes" id="UP000199673">
    <property type="component" value="Unassembled WGS sequence"/>
</dbReference>
<feature type="signal peptide" evidence="1">
    <location>
        <begin position="1"/>
        <end position="19"/>
    </location>
</feature>
<dbReference type="PROSITE" id="PS51257">
    <property type="entry name" value="PROKAR_LIPOPROTEIN"/>
    <property type="match status" value="1"/>
</dbReference>